<dbReference type="InterPro" id="IPR053202">
    <property type="entry name" value="EGF_Rcpt_Signaling_Reg"/>
</dbReference>
<proteinExistence type="predicted"/>
<organism evidence="2 3">
    <name type="scientific">Homarus americanus</name>
    <name type="common">American lobster</name>
    <dbReference type="NCBI Taxonomy" id="6706"/>
    <lineage>
        <taxon>Eukaryota</taxon>
        <taxon>Metazoa</taxon>
        <taxon>Ecdysozoa</taxon>
        <taxon>Arthropoda</taxon>
        <taxon>Crustacea</taxon>
        <taxon>Multicrustacea</taxon>
        <taxon>Malacostraca</taxon>
        <taxon>Eumalacostraca</taxon>
        <taxon>Eucarida</taxon>
        <taxon>Decapoda</taxon>
        <taxon>Pleocyemata</taxon>
        <taxon>Astacidea</taxon>
        <taxon>Nephropoidea</taxon>
        <taxon>Nephropidae</taxon>
        <taxon>Homarus</taxon>
    </lineage>
</organism>
<comment type="caution">
    <text evidence="2">The sequence shown here is derived from an EMBL/GenBank/DDBJ whole genome shotgun (WGS) entry which is preliminary data.</text>
</comment>
<dbReference type="EMBL" id="JAHLQT010046868">
    <property type="protein sequence ID" value="KAG7153487.1"/>
    <property type="molecule type" value="Genomic_DNA"/>
</dbReference>
<dbReference type="GO" id="GO:0005794">
    <property type="term" value="C:Golgi apparatus"/>
    <property type="evidence" value="ECO:0007669"/>
    <property type="project" value="TreeGrafter"/>
</dbReference>
<dbReference type="AlphaFoldDB" id="A0A8J5MJH0"/>
<dbReference type="InterPro" id="IPR006342">
    <property type="entry name" value="FkbM_mtfrase"/>
</dbReference>
<dbReference type="Pfam" id="PF05050">
    <property type="entry name" value="Methyltransf_21"/>
    <property type="match status" value="1"/>
</dbReference>
<dbReference type="GO" id="GO:0005789">
    <property type="term" value="C:endoplasmic reticulum membrane"/>
    <property type="evidence" value="ECO:0007669"/>
    <property type="project" value="TreeGrafter"/>
</dbReference>
<gene>
    <name evidence="2" type="primary">S-L12</name>
    <name evidence="2" type="ORF">Hamer_G019549</name>
</gene>
<dbReference type="OrthoDB" id="6357215at2759"/>
<dbReference type="PANTHER" id="PTHR34009">
    <property type="entry name" value="PROTEIN STAR"/>
    <property type="match status" value="1"/>
</dbReference>
<evidence type="ECO:0000313" key="3">
    <source>
        <dbReference type="Proteomes" id="UP000747542"/>
    </source>
</evidence>
<dbReference type="PANTHER" id="PTHR34009:SF2">
    <property type="entry name" value="PROTEIN STAR"/>
    <property type="match status" value="1"/>
</dbReference>
<evidence type="ECO:0000259" key="1">
    <source>
        <dbReference type="Pfam" id="PF05050"/>
    </source>
</evidence>
<feature type="domain" description="Methyltransferase FkbM" evidence="1">
    <location>
        <begin position="25"/>
        <end position="200"/>
    </location>
</feature>
<accession>A0A8J5MJH0</accession>
<evidence type="ECO:0000313" key="2">
    <source>
        <dbReference type="EMBL" id="KAG7153487.1"/>
    </source>
</evidence>
<dbReference type="GO" id="GO:0005886">
    <property type="term" value="C:plasma membrane"/>
    <property type="evidence" value="ECO:0007669"/>
    <property type="project" value="TreeGrafter"/>
</dbReference>
<dbReference type="GO" id="GO:0016197">
    <property type="term" value="P:endosomal transport"/>
    <property type="evidence" value="ECO:0007669"/>
    <property type="project" value="TreeGrafter"/>
</dbReference>
<keyword evidence="3" id="KW-1185">Reference proteome</keyword>
<reference evidence="2" key="1">
    <citation type="journal article" date="2021" name="Sci. Adv.">
        <title>The American lobster genome reveals insights on longevity, neural, and immune adaptations.</title>
        <authorList>
            <person name="Polinski J.M."/>
            <person name="Zimin A.V."/>
            <person name="Clark K.F."/>
            <person name="Kohn A.B."/>
            <person name="Sadowski N."/>
            <person name="Timp W."/>
            <person name="Ptitsyn A."/>
            <person name="Khanna P."/>
            <person name="Romanova D.Y."/>
            <person name="Williams P."/>
            <person name="Greenwood S.J."/>
            <person name="Moroz L.L."/>
            <person name="Walt D.R."/>
            <person name="Bodnar A.G."/>
        </authorList>
    </citation>
    <scope>NUCLEOTIDE SEQUENCE</scope>
    <source>
        <strain evidence="2">GMGI-L3</strain>
    </source>
</reference>
<dbReference type="Proteomes" id="UP000747542">
    <property type="component" value="Unassembled WGS sequence"/>
</dbReference>
<dbReference type="GO" id="GO:0006888">
    <property type="term" value="P:endoplasmic reticulum to Golgi vesicle-mediated transport"/>
    <property type="evidence" value="ECO:0007669"/>
    <property type="project" value="TreeGrafter"/>
</dbReference>
<sequence>MGTWADIRKHTRMFFTKQEGGFFIEVGALDGQQLSNTLWLEQELNWTGLLIEPDVYSYQALKSKHRRAWISNACLSEDNKVRETVHVTAKLRRGFVSQWQWHLLGASYQYGINRSPIFDEYLKQADQTYTKSTCFPLFSYILALNITSVDFLSLDTQGSEIDILKSLPWGQVNIRVIIVEIEDPKFAVGFTDYMTDKGYVLVDQETDYYFVRKGDPILTRV</sequence>
<protein>
    <submittedName>
        <fullName evidence="2">Star-like 12</fullName>
    </submittedName>
</protein>
<name>A0A8J5MJH0_HOMAM</name>
<dbReference type="GO" id="GO:0031902">
    <property type="term" value="C:late endosome membrane"/>
    <property type="evidence" value="ECO:0007669"/>
    <property type="project" value="TreeGrafter"/>
</dbReference>